<dbReference type="Proteomes" id="UP000183635">
    <property type="component" value="Unassembled WGS sequence"/>
</dbReference>
<evidence type="ECO:0000313" key="2">
    <source>
        <dbReference type="Proteomes" id="UP000183635"/>
    </source>
</evidence>
<evidence type="ECO:0000313" key="1">
    <source>
        <dbReference type="EMBL" id="SFH33902.1"/>
    </source>
</evidence>
<sequence length="58" mass="6499">MKGTVTITGRNGALVSGEYEVTGDRLRVVYEGQERLARIDAWQVDHLAEALLRDLWLG</sequence>
<dbReference type="AlphaFoldDB" id="A0A1I2Z7R0"/>
<dbReference type="STRING" id="34004.SAMN04488021_10795"/>
<protein>
    <submittedName>
        <fullName evidence="1">Uncharacterized protein</fullName>
    </submittedName>
</protein>
<name>A0A1I2Z7R0_9RHOB</name>
<proteinExistence type="predicted"/>
<dbReference type="RefSeq" id="WP_170848902.1">
    <property type="nucleotide sequence ID" value="NZ_CBCRYP010000041.1"/>
</dbReference>
<accession>A0A1I2Z7R0</accession>
<reference evidence="1 2" key="1">
    <citation type="submission" date="2016-10" db="EMBL/GenBank/DDBJ databases">
        <authorList>
            <person name="de Groot N.N."/>
        </authorList>
    </citation>
    <scope>NUCLEOTIDE SEQUENCE [LARGE SCALE GENOMIC DNA]</scope>
    <source>
        <strain evidence="1 2">DSM 8537</strain>
    </source>
</reference>
<organism evidence="1 2">
    <name type="scientific">Paracoccus aminovorans</name>
    <dbReference type="NCBI Taxonomy" id="34004"/>
    <lineage>
        <taxon>Bacteria</taxon>
        <taxon>Pseudomonadati</taxon>
        <taxon>Pseudomonadota</taxon>
        <taxon>Alphaproteobacteria</taxon>
        <taxon>Rhodobacterales</taxon>
        <taxon>Paracoccaceae</taxon>
        <taxon>Paracoccus</taxon>
    </lineage>
</organism>
<keyword evidence="2" id="KW-1185">Reference proteome</keyword>
<gene>
    <name evidence="1" type="ORF">SAMN04488021_10795</name>
</gene>
<dbReference type="EMBL" id="FOPU01000007">
    <property type="protein sequence ID" value="SFH33902.1"/>
    <property type="molecule type" value="Genomic_DNA"/>
</dbReference>